<dbReference type="InterPro" id="IPR005828">
    <property type="entry name" value="MFS_sugar_transport-like"/>
</dbReference>
<dbReference type="OrthoDB" id="4139357at2759"/>
<dbReference type="InParanoid" id="A0A068V141"/>
<dbReference type="GO" id="GO:0016020">
    <property type="term" value="C:membrane"/>
    <property type="evidence" value="ECO:0007669"/>
    <property type="project" value="UniProtKB-SubCell"/>
</dbReference>
<evidence type="ECO:0000256" key="3">
    <source>
        <dbReference type="ARBA" id="ARBA00022692"/>
    </source>
</evidence>
<dbReference type="FunFam" id="1.20.1250.20:FF:000232">
    <property type="entry name" value="Organic cation/carnitine transporter 7"/>
    <property type="match status" value="1"/>
</dbReference>
<feature type="transmembrane region" description="Helical" evidence="7">
    <location>
        <begin position="93"/>
        <end position="116"/>
    </location>
</feature>
<evidence type="ECO:0000256" key="2">
    <source>
        <dbReference type="ARBA" id="ARBA00022448"/>
    </source>
</evidence>
<dbReference type="Gene3D" id="1.20.1250.20">
    <property type="entry name" value="MFS general substrate transporter like domains"/>
    <property type="match status" value="1"/>
</dbReference>
<dbReference type="OMA" id="GTPKYRC"/>
<evidence type="ECO:0000256" key="1">
    <source>
        <dbReference type="ARBA" id="ARBA00004141"/>
    </source>
</evidence>
<keyword evidence="3 7" id="KW-0812">Transmembrane</keyword>
<reference evidence="10" key="1">
    <citation type="journal article" date="2014" name="Science">
        <title>The coffee genome provides insight into the convergent evolution of caffeine biosynthesis.</title>
        <authorList>
            <person name="Denoeud F."/>
            <person name="Carretero-Paulet L."/>
            <person name="Dereeper A."/>
            <person name="Droc G."/>
            <person name="Guyot R."/>
            <person name="Pietrella M."/>
            <person name="Zheng C."/>
            <person name="Alberti A."/>
            <person name="Anthony F."/>
            <person name="Aprea G."/>
            <person name="Aury J.M."/>
            <person name="Bento P."/>
            <person name="Bernard M."/>
            <person name="Bocs S."/>
            <person name="Campa C."/>
            <person name="Cenci A."/>
            <person name="Combes M.C."/>
            <person name="Crouzillat D."/>
            <person name="Da Silva C."/>
            <person name="Daddiego L."/>
            <person name="De Bellis F."/>
            <person name="Dussert S."/>
            <person name="Garsmeur O."/>
            <person name="Gayraud T."/>
            <person name="Guignon V."/>
            <person name="Jahn K."/>
            <person name="Jamilloux V."/>
            <person name="Joet T."/>
            <person name="Labadie K."/>
            <person name="Lan T."/>
            <person name="Leclercq J."/>
            <person name="Lepelley M."/>
            <person name="Leroy T."/>
            <person name="Li L.T."/>
            <person name="Librado P."/>
            <person name="Lopez L."/>
            <person name="Munoz A."/>
            <person name="Noel B."/>
            <person name="Pallavicini A."/>
            <person name="Perrotta G."/>
            <person name="Poncet V."/>
            <person name="Pot D."/>
            <person name="Priyono X."/>
            <person name="Rigoreau M."/>
            <person name="Rouard M."/>
            <person name="Rozas J."/>
            <person name="Tranchant-Dubreuil C."/>
            <person name="VanBuren R."/>
            <person name="Zhang Q."/>
            <person name="Andrade A.C."/>
            <person name="Argout X."/>
            <person name="Bertrand B."/>
            <person name="de Kochko A."/>
            <person name="Graziosi G."/>
            <person name="Henry R.J."/>
            <person name="Jayarama X."/>
            <person name="Ming R."/>
            <person name="Nagai C."/>
            <person name="Rounsley S."/>
            <person name="Sankoff D."/>
            <person name="Giuliano G."/>
            <person name="Albert V.A."/>
            <person name="Wincker P."/>
            <person name="Lashermes P."/>
        </authorList>
    </citation>
    <scope>NUCLEOTIDE SEQUENCE [LARGE SCALE GENOMIC DNA]</scope>
    <source>
        <strain evidence="10">cv. DH200-94</strain>
    </source>
</reference>
<dbReference type="Gramene" id="CDP14262">
    <property type="protein sequence ID" value="CDP14262"/>
    <property type="gene ID" value="GSCOC_T00040554001"/>
</dbReference>
<keyword evidence="4 7" id="KW-1133">Transmembrane helix</keyword>
<feature type="transmembrane region" description="Helical" evidence="7">
    <location>
        <begin position="417"/>
        <end position="441"/>
    </location>
</feature>
<organism evidence="9 10">
    <name type="scientific">Coffea canephora</name>
    <name type="common">Robusta coffee</name>
    <dbReference type="NCBI Taxonomy" id="49390"/>
    <lineage>
        <taxon>Eukaryota</taxon>
        <taxon>Viridiplantae</taxon>
        <taxon>Streptophyta</taxon>
        <taxon>Embryophyta</taxon>
        <taxon>Tracheophyta</taxon>
        <taxon>Spermatophyta</taxon>
        <taxon>Magnoliopsida</taxon>
        <taxon>eudicotyledons</taxon>
        <taxon>Gunneridae</taxon>
        <taxon>Pentapetalae</taxon>
        <taxon>asterids</taxon>
        <taxon>lamiids</taxon>
        <taxon>Gentianales</taxon>
        <taxon>Rubiaceae</taxon>
        <taxon>Ixoroideae</taxon>
        <taxon>Gardenieae complex</taxon>
        <taxon>Bertiereae - Coffeeae clade</taxon>
        <taxon>Coffeeae</taxon>
        <taxon>Coffea</taxon>
    </lineage>
</organism>
<evidence type="ECO:0000259" key="8">
    <source>
        <dbReference type="PROSITE" id="PS50850"/>
    </source>
</evidence>
<dbReference type="PANTHER" id="PTHR23511:SF5">
    <property type="entry name" value="MAJOR FACILITATOR-TYPE TRANSPORTER HXNZ-RELATED"/>
    <property type="match status" value="1"/>
</dbReference>
<keyword evidence="10" id="KW-1185">Reference proteome</keyword>
<dbReference type="InterPro" id="IPR020846">
    <property type="entry name" value="MFS_dom"/>
</dbReference>
<name>A0A068V141_COFCA</name>
<proteinExistence type="inferred from homology"/>
<dbReference type="FunCoup" id="A0A068V141">
    <property type="interactions" value="596"/>
</dbReference>
<feature type="domain" description="Major facilitator superfamily (MFS) profile" evidence="8">
    <location>
        <begin position="26"/>
        <end position="472"/>
    </location>
</feature>
<comment type="subcellular location">
    <subcellularLocation>
        <location evidence="1">Membrane</location>
        <topology evidence="1">Multi-pass membrane protein</topology>
    </subcellularLocation>
</comment>
<dbReference type="PROSITE" id="PS50850">
    <property type="entry name" value="MFS"/>
    <property type="match status" value="1"/>
</dbReference>
<feature type="transmembrane region" description="Helical" evidence="7">
    <location>
        <begin position="63"/>
        <end position="81"/>
    </location>
</feature>
<dbReference type="AlphaFoldDB" id="A0A068V141"/>
<dbReference type="PhylomeDB" id="A0A068V141"/>
<evidence type="ECO:0000256" key="5">
    <source>
        <dbReference type="ARBA" id="ARBA00023136"/>
    </source>
</evidence>
<evidence type="ECO:0000313" key="9">
    <source>
        <dbReference type="EMBL" id="CDP14262.1"/>
    </source>
</evidence>
<feature type="transmembrane region" description="Helical" evidence="7">
    <location>
        <begin position="148"/>
        <end position="171"/>
    </location>
</feature>
<dbReference type="PANTHER" id="PTHR23511">
    <property type="entry name" value="SYNAPTIC VESICLE GLYCOPROTEIN 2"/>
    <property type="match status" value="1"/>
</dbReference>
<dbReference type="InterPro" id="IPR036259">
    <property type="entry name" value="MFS_trans_sf"/>
</dbReference>
<feature type="transmembrane region" description="Helical" evidence="7">
    <location>
        <begin position="177"/>
        <end position="198"/>
    </location>
</feature>
<evidence type="ECO:0000313" key="10">
    <source>
        <dbReference type="Proteomes" id="UP000295252"/>
    </source>
</evidence>
<feature type="transmembrane region" description="Helical" evidence="7">
    <location>
        <begin position="122"/>
        <end position="141"/>
    </location>
</feature>
<gene>
    <name evidence="9" type="ORF">GSCOC_T00040554001</name>
</gene>
<dbReference type="Pfam" id="PF00083">
    <property type="entry name" value="Sugar_tr"/>
    <property type="match status" value="2"/>
</dbReference>
<feature type="transmembrane region" description="Helical" evidence="7">
    <location>
        <begin position="285"/>
        <end position="305"/>
    </location>
</feature>
<comment type="similarity">
    <text evidence="6">Belongs to the major facilitator superfamily. Phosphate:H(+) symporter (TC 2.A.1.9) family.</text>
</comment>
<keyword evidence="5 7" id="KW-0472">Membrane</keyword>
<dbReference type="SUPFAM" id="SSF103473">
    <property type="entry name" value="MFS general substrate transporter"/>
    <property type="match status" value="1"/>
</dbReference>
<dbReference type="EMBL" id="HG739165">
    <property type="protein sequence ID" value="CDP14262.1"/>
    <property type="molecule type" value="Genomic_DNA"/>
</dbReference>
<protein>
    <recommendedName>
        <fullName evidence="8">Major facilitator superfamily (MFS) profile domain-containing protein</fullName>
    </recommendedName>
</protein>
<sequence length="491" mass="53383">MADQSISYTPEDAISGMGFGKFQGLLLVYAGLGWISEAMEMMILSFVGVAVQSEWGLSPAEESLITSVVFAGMLAGCYFWGIISDAYGRRKGFIGTTTVVTVAGICSSLAPSYILFLASRCLLGFGVGGGLVFAAWFLEFIPIANRGAWIFALTAFWSSGSVVEALLAWIIMPRFGWRWLLALSCLPSLFVLLLSGFTPESPRYLCVKGKMEESQKILEKVATMNKTKLPPGVLVLDRTRNIDEEHCPLLDTSLLPSAREKKRTSGICLSSFFMIFSSKLWKTTLLLWFLYFASTFSYYGIVLLISELSSKHSNCGLIKNFLKSTEDSSLYRDVFITSFADLAGLAVSAVVVDRLGRKLTVKIFLALGFILLLPLVVHHNEIVTTALLFGSRMSVMSGYSVIVVYSREVYPTSVRATGVGSATAIGRIGGIICPLVAVGLVRDCHQTAAILLFEAVIVLTGFCTLFLPSETSGKALTDVTSLSNEEQITPD</sequence>
<feature type="transmembrane region" description="Helical" evidence="7">
    <location>
        <begin position="359"/>
        <end position="377"/>
    </location>
</feature>
<evidence type="ECO:0000256" key="4">
    <source>
        <dbReference type="ARBA" id="ARBA00022989"/>
    </source>
</evidence>
<feature type="transmembrane region" description="Helical" evidence="7">
    <location>
        <begin position="383"/>
        <end position="405"/>
    </location>
</feature>
<dbReference type="STRING" id="49390.A0A068V141"/>
<dbReference type="Proteomes" id="UP000295252">
    <property type="component" value="Chromosome VIII"/>
</dbReference>
<evidence type="ECO:0000256" key="7">
    <source>
        <dbReference type="SAM" id="Phobius"/>
    </source>
</evidence>
<feature type="transmembrane region" description="Helical" evidence="7">
    <location>
        <begin position="447"/>
        <end position="467"/>
    </location>
</feature>
<keyword evidence="2" id="KW-0813">Transport</keyword>
<dbReference type="GO" id="GO:0022857">
    <property type="term" value="F:transmembrane transporter activity"/>
    <property type="evidence" value="ECO:0007669"/>
    <property type="project" value="InterPro"/>
</dbReference>
<accession>A0A068V141</accession>
<evidence type="ECO:0000256" key="6">
    <source>
        <dbReference type="ARBA" id="ARBA00044504"/>
    </source>
</evidence>
<feature type="transmembrane region" description="Helical" evidence="7">
    <location>
        <begin position="334"/>
        <end position="352"/>
    </location>
</feature>